<protein>
    <submittedName>
        <fullName evidence="1">Uncharacterized protein</fullName>
    </submittedName>
</protein>
<proteinExistence type="predicted"/>
<gene>
    <name evidence="1" type="ORF">MtrunA17_Chr2g0289061</name>
</gene>
<evidence type="ECO:0000313" key="2">
    <source>
        <dbReference type="Proteomes" id="UP000265566"/>
    </source>
</evidence>
<organism evidence="1 2">
    <name type="scientific">Medicago truncatula</name>
    <name type="common">Barrel medic</name>
    <name type="synonym">Medicago tribuloides</name>
    <dbReference type="NCBI Taxonomy" id="3880"/>
    <lineage>
        <taxon>Eukaryota</taxon>
        <taxon>Viridiplantae</taxon>
        <taxon>Streptophyta</taxon>
        <taxon>Embryophyta</taxon>
        <taxon>Tracheophyta</taxon>
        <taxon>Spermatophyta</taxon>
        <taxon>Magnoliopsida</taxon>
        <taxon>eudicotyledons</taxon>
        <taxon>Gunneridae</taxon>
        <taxon>Pentapetalae</taxon>
        <taxon>rosids</taxon>
        <taxon>fabids</taxon>
        <taxon>Fabales</taxon>
        <taxon>Fabaceae</taxon>
        <taxon>Papilionoideae</taxon>
        <taxon>50 kb inversion clade</taxon>
        <taxon>NPAAA clade</taxon>
        <taxon>Hologalegina</taxon>
        <taxon>IRL clade</taxon>
        <taxon>Trifolieae</taxon>
        <taxon>Medicago</taxon>
    </lineage>
</organism>
<comment type="caution">
    <text evidence="1">The sequence shown here is derived from an EMBL/GenBank/DDBJ whole genome shotgun (WGS) entry which is preliminary data.</text>
</comment>
<evidence type="ECO:0000313" key="1">
    <source>
        <dbReference type="EMBL" id="RHN72565.1"/>
    </source>
</evidence>
<reference evidence="2" key="1">
    <citation type="journal article" date="2018" name="Nat. Plants">
        <title>Whole-genome landscape of Medicago truncatula symbiotic genes.</title>
        <authorList>
            <person name="Pecrix Y."/>
            <person name="Staton S.E."/>
            <person name="Sallet E."/>
            <person name="Lelandais-Briere C."/>
            <person name="Moreau S."/>
            <person name="Carrere S."/>
            <person name="Blein T."/>
            <person name="Jardinaud M.F."/>
            <person name="Latrasse D."/>
            <person name="Zouine M."/>
            <person name="Zahm M."/>
            <person name="Kreplak J."/>
            <person name="Mayjonade B."/>
            <person name="Satge C."/>
            <person name="Perez M."/>
            <person name="Cauet S."/>
            <person name="Marande W."/>
            <person name="Chantry-Darmon C."/>
            <person name="Lopez-Roques C."/>
            <person name="Bouchez O."/>
            <person name="Berard A."/>
            <person name="Debelle F."/>
            <person name="Munos S."/>
            <person name="Bendahmane A."/>
            <person name="Berges H."/>
            <person name="Niebel A."/>
            <person name="Buitink J."/>
            <person name="Frugier F."/>
            <person name="Benhamed M."/>
            <person name="Crespi M."/>
            <person name="Gouzy J."/>
            <person name="Gamas P."/>
        </authorList>
    </citation>
    <scope>NUCLEOTIDE SEQUENCE [LARGE SCALE GENOMIC DNA]</scope>
    <source>
        <strain evidence="2">cv. Jemalong A17</strain>
    </source>
</reference>
<dbReference type="Gramene" id="rna8291">
    <property type="protein sequence ID" value="RHN72565.1"/>
    <property type="gene ID" value="gene8291"/>
</dbReference>
<sequence length="72" mass="8086">MARTLSGSTSMPFWLTMKPNNFPDLTPNVHLLGFNRSLYFLNLSNIFVKYSTCCSSSVDFTIMSSTYTSTSL</sequence>
<dbReference type="Proteomes" id="UP000265566">
    <property type="component" value="Chromosome 2"/>
</dbReference>
<dbReference type="EMBL" id="PSQE01000002">
    <property type="protein sequence ID" value="RHN72565.1"/>
    <property type="molecule type" value="Genomic_DNA"/>
</dbReference>
<accession>A0A396J7R6</accession>
<dbReference type="AlphaFoldDB" id="A0A396J7R6"/>
<name>A0A396J7R6_MEDTR</name>